<dbReference type="GO" id="GO:0071949">
    <property type="term" value="F:FAD binding"/>
    <property type="evidence" value="ECO:0007669"/>
    <property type="project" value="InterPro"/>
</dbReference>
<feature type="region of interest" description="Disordered" evidence="3">
    <location>
        <begin position="1"/>
        <end position="21"/>
    </location>
</feature>
<name>A0A1I6IYE4_9EURY</name>
<dbReference type="InterPro" id="IPR050493">
    <property type="entry name" value="FAD-dep_Monooxygenase_BioMet"/>
</dbReference>
<evidence type="ECO:0000256" key="3">
    <source>
        <dbReference type="SAM" id="MobiDB-lite"/>
    </source>
</evidence>
<keyword evidence="6" id="KW-1185">Reference proteome</keyword>
<gene>
    <name evidence="5" type="ORF">SAMN04487947_3871</name>
</gene>
<accession>A0A1I6IYE4</accession>
<reference evidence="6" key="1">
    <citation type="submission" date="2016-10" db="EMBL/GenBank/DDBJ databases">
        <authorList>
            <person name="Varghese N."/>
            <person name="Submissions S."/>
        </authorList>
    </citation>
    <scope>NUCLEOTIDE SEQUENCE [LARGE SCALE GENOMIC DNA]</scope>
    <source>
        <strain evidence="6">CGMCC 1.7736</strain>
    </source>
</reference>
<feature type="domain" description="FAD-binding" evidence="4">
    <location>
        <begin position="44"/>
        <end position="366"/>
    </location>
</feature>
<dbReference type="OrthoDB" id="242581at2157"/>
<organism evidence="5 6">
    <name type="scientific">Halogeometricum rufum</name>
    <dbReference type="NCBI Taxonomy" id="553469"/>
    <lineage>
        <taxon>Archaea</taxon>
        <taxon>Methanobacteriati</taxon>
        <taxon>Methanobacteriota</taxon>
        <taxon>Stenosarchaea group</taxon>
        <taxon>Halobacteria</taxon>
        <taxon>Halobacteriales</taxon>
        <taxon>Haloferacaceae</taxon>
        <taxon>Halogeometricum</taxon>
    </lineage>
</organism>
<keyword evidence="1" id="KW-0560">Oxidoreductase</keyword>
<dbReference type="PANTHER" id="PTHR13789:SF309">
    <property type="entry name" value="PUTATIVE (AFU_ORTHOLOGUE AFUA_6G14510)-RELATED"/>
    <property type="match status" value="1"/>
</dbReference>
<dbReference type="Gene3D" id="3.50.50.60">
    <property type="entry name" value="FAD/NAD(P)-binding domain"/>
    <property type="match status" value="1"/>
</dbReference>
<dbReference type="EMBL" id="FOYT01000005">
    <property type="protein sequence ID" value="SFR71709.1"/>
    <property type="molecule type" value="Genomic_DNA"/>
</dbReference>
<evidence type="ECO:0000313" key="6">
    <source>
        <dbReference type="Proteomes" id="UP000198531"/>
    </source>
</evidence>
<dbReference type="Pfam" id="PF01494">
    <property type="entry name" value="FAD_binding_3"/>
    <property type="match status" value="1"/>
</dbReference>
<dbReference type="SUPFAM" id="SSF51905">
    <property type="entry name" value="FAD/NAD(P)-binding domain"/>
    <property type="match status" value="1"/>
</dbReference>
<evidence type="ECO:0000256" key="1">
    <source>
        <dbReference type="ARBA" id="ARBA00023002"/>
    </source>
</evidence>
<sequence>MNETHRADFVSKASDRRDSAGVPVHPSLEWLTTAKTVGTGPDRQVLVVGDTVVGVFLCALLRDAGYDPLLLERPDQVVESRVTLLWPSTLGVLRTVGVSLRDIATVVDTVSVERIDSRRSHATLSREAAGEAEPVVVRTRDLRRALEAQLPVTQNRTNRRVGALSDEDDGVVVEFDDGVREWFDAVVDASGTSVVRRADRSSSSFTRLRQHETAVDVDSSSDGVREVWCSDALAQRIPLPDGTESVVRITTPEGAMPTALDGTEWTEALSIEPDRLGSAVAETEPRAVRQLRLRGSGAERRWWGTGRIAFCGPSAYPVAPASGLRVPLGIEDAVQLVVDLRQDSTSVSDAVSSYAAHRRDRLSEVRRQATKLRAEHEYPVRTPESRLSALGLLRTVALGSFCGPDLFALQRNAFE</sequence>
<evidence type="ECO:0000256" key="2">
    <source>
        <dbReference type="ARBA" id="ARBA00023033"/>
    </source>
</evidence>
<dbReference type="PANTHER" id="PTHR13789">
    <property type="entry name" value="MONOOXYGENASE"/>
    <property type="match status" value="1"/>
</dbReference>
<dbReference type="InterPro" id="IPR002938">
    <property type="entry name" value="FAD-bd"/>
</dbReference>
<dbReference type="PRINTS" id="PR00420">
    <property type="entry name" value="RNGMNOXGNASE"/>
</dbReference>
<dbReference type="AlphaFoldDB" id="A0A1I6IYE4"/>
<evidence type="ECO:0000259" key="4">
    <source>
        <dbReference type="Pfam" id="PF01494"/>
    </source>
</evidence>
<keyword evidence="2" id="KW-0503">Monooxygenase</keyword>
<feature type="compositionally biased region" description="Basic and acidic residues" evidence="3">
    <location>
        <begin position="1"/>
        <end position="19"/>
    </location>
</feature>
<protein>
    <submittedName>
        <fullName evidence="5">2-polyprenyl-6-methoxyphenol hydroxylase</fullName>
    </submittedName>
</protein>
<dbReference type="STRING" id="553469.SAMN04487947_3871"/>
<dbReference type="Proteomes" id="UP000198531">
    <property type="component" value="Unassembled WGS sequence"/>
</dbReference>
<evidence type="ECO:0000313" key="5">
    <source>
        <dbReference type="EMBL" id="SFR71709.1"/>
    </source>
</evidence>
<dbReference type="InterPro" id="IPR036188">
    <property type="entry name" value="FAD/NAD-bd_sf"/>
</dbReference>
<dbReference type="GO" id="GO:0004497">
    <property type="term" value="F:monooxygenase activity"/>
    <property type="evidence" value="ECO:0007669"/>
    <property type="project" value="UniProtKB-KW"/>
</dbReference>
<proteinExistence type="predicted"/>